<dbReference type="GO" id="GO:0071513">
    <property type="term" value="C:phosphopantothenoylcysteine decarboxylase complex"/>
    <property type="evidence" value="ECO:0007669"/>
    <property type="project" value="TreeGrafter"/>
</dbReference>
<feature type="region of interest" description="Phosphopantothenate--cysteine ligase" evidence="3">
    <location>
        <begin position="190"/>
        <end position="390"/>
    </location>
</feature>
<dbReference type="SUPFAM" id="SSF102645">
    <property type="entry name" value="CoaB-like"/>
    <property type="match status" value="1"/>
</dbReference>
<feature type="domain" description="DNA/pantothenate metabolism flavoprotein C-terminal" evidence="6">
    <location>
        <begin position="185"/>
        <end position="389"/>
    </location>
</feature>
<dbReference type="Gene3D" id="3.40.50.10300">
    <property type="entry name" value="CoaB-like"/>
    <property type="match status" value="1"/>
</dbReference>
<evidence type="ECO:0000259" key="5">
    <source>
        <dbReference type="Pfam" id="PF02441"/>
    </source>
</evidence>
<dbReference type="SUPFAM" id="SSF52507">
    <property type="entry name" value="Homo-oligomeric flavin-containing Cys decarboxylases, HFCD"/>
    <property type="match status" value="1"/>
</dbReference>
<dbReference type="EMBL" id="LRPX01000008">
    <property type="protein sequence ID" value="KXA16564.1"/>
    <property type="molecule type" value="Genomic_DNA"/>
</dbReference>
<proteinExistence type="inferred from homology"/>
<dbReference type="GO" id="GO:0015937">
    <property type="term" value="P:coenzyme A biosynthetic process"/>
    <property type="evidence" value="ECO:0007669"/>
    <property type="project" value="UniProtKB-UniRule"/>
</dbReference>
<keyword evidence="3 4" id="KW-0288">FMN</keyword>
<dbReference type="AlphaFoldDB" id="A0A133NJU3"/>
<comment type="pathway">
    <text evidence="3 4">Cofactor biosynthesis; coenzyme A biosynthesis; CoA from (R)-pantothenate: step 2/5.</text>
</comment>
<comment type="function">
    <text evidence="4">Catalyzes two steps in the biosynthesis of coenzyme A. In the first step cysteine is conjugated to 4'-phosphopantothenate to form 4-phosphopantothenoylcysteine, in the latter compound is decarboxylated to form 4'-phosphopantotheine.</text>
</comment>
<dbReference type="InterPro" id="IPR036551">
    <property type="entry name" value="Flavin_trans-like"/>
</dbReference>
<keyword evidence="3" id="KW-0460">Magnesium</keyword>
<feature type="binding site" evidence="3">
    <location>
        <position position="337"/>
    </location>
    <ligand>
        <name>CTP</name>
        <dbReference type="ChEBI" id="CHEBI:37563"/>
    </ligand>
</feature>
<evidence type="ECO:0000256" key="1">
    <source>
        <dbReference type="ARBA" id="ARBA00022793"/>
    </source>
</evidence>
<organism evidence="7 8">
    <name type="scientific">Fusobacterium equinum</name>
    <dbReference type="NCBI Taxonomy" id="134605"/>
    <lineage>
        <taxon>Bacteria</taxon>
        <taxon>Fusobacteriati</taxon>
        <taxon>Fusobacteriota</taxon>
        <taxon>Fusobacteriia</taxon>
        <taxon>Fusobacteriales</taxon>
        <taxon>Fusobacteriaceae</taxon>
        <taxon>Fusobacterium</taxon>
    </lineage>
</organism>
<feature type="domain" description="Flavoprotein" evidence="5">
    <location>
        <begin position="2"/>
        <end position="160"/>
    </location>
</feature>
<dbReference type="InterPro" id="IPR035929">
    <property type="entry name" value="CoaB-like_sf"/>
</dbReference>
<dbReference type="InterPro" id="IPR007085">
    <property type="entry name" value="DNA/pantothenate-metab_flavo_C"/>
</dbReference>
<keyword evidence="3" id="KW-0479">Metal-binding</keyword>
<dbReference type="RefSeq" id="WP_060793377.1">
    <property type="nucleotide sequence ID" value="NZ_KQ956514.1"/>
</dbReference>
<comment type="catalytic activity">
    <reaction evidence="3 4">
        <text>N-[(R)-4-phosphopantothenoyl]-L-cysteine + H(+) = (R)-4'-phosphopantetheine + CO2</text>
        <dbReference type="Rhea" id="RHEA:16793"/>
        <dbReference type="ChEBI" id="CHEBI:15378"/>
        <dbReference type="ChEBI" id="CHEBI:16526"/>
        <dbReference type="ChEBI" id="CHEBI:59458"/>
        <dbReference type="ChEBI" id="CHEBI:61723"/>
        <dbReference type="EC" id="4.1.1.36"/>
    </reaction>
</comment>
<comment type="cofactor">
    <cofactor evidence="3">
        <name>FMN</name>
        <dbReference type="ChEBI" id="CHEBI:58210"/>
    </cofactor>
    <text evidence="3">Binds 1 FMN per subunit.</text>
</comment>
<dbReference type="Pfam" id="PF04127">
    <property type="entry name" value="DFP"/>
    <property type="match status" value="1"/>
</dbReference>
<dbReference type="EC" id="6.3.2.5" evidence="3"/>
<dbReference type="Pfam" id="PF02441">
    <property type="entry name" value="Flavoprotein"/>
    <property type="match status" value="1"/>
</dbReference>
<accession>A0A133NJU3</accession>
<comment type="pathway">
    <text evidence="3 4">Cofactor biosynthesis; coenzyme A biosynthesis; CoA from (R)-pantothenate: step 3/5.</text>
</comment>
<dbReference type="Proteomes" id="UP000070617">
    <property type="component" value="Unassembled WGS sequence"/>
</dbReference>
<keyword evidence="3" id="KW-0511">Multifunctional enzyme</keyword>
<gene>
    <name evidence="3" type="primary">coaBC</name>
    <name evidence="7" type="ORF">HMPREF3206_00332</name>
</gene>
<dbReference type="InterPro" id="IPR005252">
    <property type="entry name" value="CoaBC"/>
</dbReference>
<dbReference type="Gene3D" id="3.40.50.1950">
    <property type="entry name" value="Flavin prenyltransferase-like"/>
    <property type="match status" value="1"/>
</dbReference>
<dbReference type="EC" id="4.1.1.36" evidence="3"/>
<evidence type="ECO:0000256" key="2">
    <source>
        <dbReference type="ARBA" id="ARBA00023239"/>
    </source>
</evidence>
<dbReference type="GO" id="GO:0046872">
    <property type="term" value="F:metal ion binding"/>
    <property type="evidence" value="ECO:0007669"/>
    <property type="project" value="UniProtKB-KW"/>
</dbReference>
<feature type="binding site" evidence="3">
    <location>
        <position position="341"/>
    </location>
    <ligand>
        <name>CTP</name>
        <dbReference type="ChEBI" id="CHEBI:37563"/>
    </ligand>
</feature>
<dbReference type="GO" id="GO:0004632">
    <property type="term" value="F:phosphopantothenate--cysteine ligase activity"/>
    <property type="evidence" value="ECO:0007669"/>
    <property type="project" value="UniProtKB-UniRule"/>
</dbReference>
<evidence type="ECO:0000313" key="7">
    <source>
        <dbReference type="EMBL" id="KXA16564.1"/>
    </source>
</evidence>
<dbReference type="HAMAP" id="MF_02225">
    <property type="entry name" value="CoaBC"/>
    <property type="match status" value="1"/>
</dbReference>
<evidence type="ECO:0000256" key="4">
    <source>
        <dbReference type="RuleBase" id="RU364078"/>
    </source>
</evidence>
<dbReference type="GO" id="GO:0004633">
    <property type="term" value="F:phosphopantothenoylcysteine decarboxylase activity"/>
    <property type="evidence" value="ECO:0007669"/>
    <property type="project" value="UniProtKB-UniRule"/>
</dbReference>
<evidence type="ECO:0000259" key="6">
    <source>
        <dbReference type="Pfam" id="PF04127"/>
    </source>
</evidence>
<reference evidence="8" key="1">
    <citation type="submission" date="2016-01" db="EMBL/GenBank/DDBJ databases">
        <authorList>
            <person name="Mitreva M."/>
            <person name="Pepin K.H."/>
            <person name="Mihindukulasuriya K.A."/>
            <person name="Fulton R."/>
            <person name="Fronick C."/>
            <person name="O'Laughlin M."/>
            <person name="Miner T."/>
            <person name="Herter B."/>
            <person name="Rosa B.A."/>
            <person name="Cordes M."/>
            <person name="Tomlinson C."/>
            <person name="Wollam A."/>
            <person name="Palsikar V.B."/>
            <person name="Mardis E.R."/>
            <person name="Wilson R.K."/>
        </authorList>
    </citation>
    <scope>NUCLEOTIDE SEQUENCE [LARGE SCALE GENOMIC DNA]</scope>
    <source>
        <strain evidence="8">CMW8396</strain>
    </source>
</reference>
<comment type="caution">
    <text evidence="7">The sequence shown here is derived from an EMBL/GenBank/DDBJ whole genome shotgun (WGS) entry which is preliminary data.</text>
</comment>
<protein>
    <recommendedName>
        <fullName evidence="3">Coenzyme A biosynthesis bifunctional protein CoaBC</fullName>
    </recommendedName>
    <alternativeName>
        <fullName evidence="3">DNA/pantothenate metabolism flavoprotein</fullName>
    </alternativeName>
    <alternativeName>
        <fullName evidence="3">Phosphopantothenoylcysteine synthetase/decarboxylase</fullName>
        <shortName evidence="3">PPCS-PPCDC</shortName>
    </alternativeName>
    <domain>
        <recommendedName>
            <fullName evidence="3">Phosphopantothenoylcysteine decarboxylase</fullName>
            <shortName evidence="3">PPC decarboxylase</shortName>
            <shortName evidence="3">PPC-DC</shortName>
            <ecNumber evidence="3">4.1.1.36</ecNumber>
        </recommendedName>
        <alternativeName>
            <fullName evidence="3">CoaC</fullName>
        </alternativeName>
    </domain>
    <domain>
        <recommendedName>
            <fullName evidence="3">Phosphopantothenate--cysteine ligase</fullName>
            <ecNumber evidence="3">6.3.2.5</ecNumber>
        </recommendedName>
        <alternativeName>
            <fullName evidence="3">CoaB</fullName>
        </alternativeName>
        <alternativeName>
            <fullName evidence="3">Phosphopantothenoylcysteine synthetase</fullName>
            <shortName evidence="3">PPC synthetase</shortName>
            <shortName evidence="3">PPC-S</shortName>
        </alternativeName>
    </domain>
</protein>
<keyword evidence="3 4" id="KW-0285">Flavoprotein</keyword>
<feature type="binding site" evidence="3">
    <location>
        <position position="279"/>
    </location>
    <ligand>
        <name>CTP</name>
        <dbReference type="ChEBI" id="CHEBI:37563"/>
    </ligand>
</feature>
<keyword evidence="1 3" id="KW-0210">Decarboxylase</keyword>
<dbReference type="NCBIfam" id="TIGR00521">
    <property type="entry name" value="coaBC_dfp"/>
    <property type="match status" value="1"/>
</dbReference>
<dbReference type="PATRIC" id="fig|134605.3.peg.333"/>
<feature type="region of interest" description="Phosphopantothenoylcysteine decarboxylase" evidence="3">
    <location>
        <begin position="1"/>
        <end position="189"/>
    </location>
</feature>
<keyword evidence="8" id="KW-1185">Reference proteome</keyword>
<feature type="binding site" evidence="3">
    <location>
        <begin position="305"/>
        <end position="308"/>
    </location>
    <ligand>
        <name>CTP</name>
        <dbReference type="ChEBI" id="CHEBI:37563"/>
    </ligand>
</feature>
<evidence type="ECO:0000313" key="8">
    <source>
        <dbReference type="Proteomes" id="UP000070617"/>
    </source>
</evidence>
<evidence type="ECO:0000256" key="3">
    <source>
        <dbReference type="HAMAP-Rule" id="MF_02225"/>
    </source>
</evidence>
<keyword evidence="3 4" id="KW-0436">Ligase</keyword>
<feature type="active site" description="Proton donor" evidence="3">
    <location>
        <position position="154"/>
    </location>
</feature>
<comment type="caution">
    <text evidence="3">Lacks conserved residue(s) required for the propagation of feature annotation.</text>
</comment>
<keyword evidence="2 3" id="KW-0456">Lyase</keyword>
<dbReference type="GO" id="GO:0010181">
    <property type="term" value="F:FMN binding"/>
    <property type="evidence" value="ECO:0007669"/>
    <property type="project" value="UniProtKB-UniRule"/>
</dbReference>
<comment type="function">
    <text evidence="3">Catalyzes two sequential steps in the biosynthesis of coenzyme A. In the first step cysteine is conjugated to 4'-phosphopantothenate to form 4-phosphopantothenoylcysteine. In the second step the latter compound is decarboxylated to form 4'-phosphopantotheine.</text>
</comment>
<feature type="binding site" evidence="3">
    <location>
        <position position="323"/>
    </location>
    <ligand>
        <name>CTP</name>
        <dbReference type="ChEBI" id="CHEBI:37563"/>
    </ligand>
</feature>
<sequence>MKKILLGVTGGIAAYKAANFTSLLKKRGYEVKIIMTENATKIITPLTLETLSKNPVCVDMWHEKAHYEVEHISLAHWADVVVILPATYNIVGKIANGIADDMLSTVIAATNKPVFFALAMNVQMYENPILYENIEKLKKYHYHFIEAAEGMLACQDVGKGKLEKEEDVIWEIESYFLAQTLEGKLKNKKVLITGGPTEEAIDPIRYLSNRSSGKMAYALAKAAVAGGAEVSLISGPTHLEKPRRLQEFVSIRGAREMYQEVESRFETCDIFVSCSAVADYRPKEYSPIKIKKKEGDLRIDLERNPDILLEMGKRKSHQILVGFAAETNDIEENAQRKLEKKNLDYIVANDSKTMNQEVNTVSIIKKGGSKLEIQEKAKEELAYDIWKNIL</sequence>
<comment type="cofactor">
    <cofactor evidence="3">
        <name>Mg(2+)</name>
        <dbReference type="ChEBI" id="CHEBI:18420"/>
    </cofactor>
</comment>
<feature type="binding site" evidence="3">
    <location>
        <position position="289"/>
    </location>
    <ligand>
        <name>CTP</name>
        <dbReference type="ChEBI" id="CHEBI:37563"/>
    </ligand>
</feature>
<comment type="similarity">
    <text evidence="3 4">In the N-terminal section; belongs to the HFCD (homo-oligomeric flavin containing Cys decarboxylase) superfamily.</text>
</comment>
<dbReference type="PANTHER" id="PTHR14359">
    <property type="entry name" value="HOMO-OLIGOMERIC FLAVIN CONTAINING CYS DECARBOXYLASE FAMILY"/>
    <property type="match status" value="1"/>
</dbReference>
<dbReference type="GO" id="GO:0015941">
    <property type="term" value="P:pantothenate catabolic process"/>
    <property type="evidence" value="ECO:0007669"/>
    <property type="project" value="InterPro"/>
</dbReference>
<dbReference type="UniPathway" id="UPA00241">
    <property type="reaction ID" value="UER00353"/>
</dbReference>
<dbReference type="PANTHER" id="PTHR14359:SF6">
    <property type="entry name" value="PHOSPHOPANTOTHENOYLCYSTEINE DECARBOXYLASE"/>
    <property type="match status" value="1"/>
</dbReference>
<dbReference type="InterPro" id="IPR003382">
    <property type="entry name" value="Flavoprotein"/>
</dbReference>
<comment type="catalytic activity">
    <reaction evidence="3 4">
        <text>(R)-4'-phosphopantothenate + L-cysteine + CTP = N-[(R)-4-phosphopantothenoyl]-L-cysteine + CMP + diphosphate + H(+)</text>
        <dbReference type="Rhea" id="RHEA:19397"/>
        <dbReference type="ChEBI" id="CHEBI:10986"/>
        <dbReference type="ChEBI" id="CHEBI:15378"/>
        <dbReference type="ChEBI" id="CHEBI:33019"/>
        <dbReference type="ChEBI" id="CHEBI:35235"/>
        <dbReference type="ChEBI" id="CHEBI:37563"/>
        <dbReference type="ChEBI" id="CHEBI:59458"/>
        <dbReference type="ChEBI" id="CHEBI:60377"/>
        <dbReference type="EC" id="6.3.2.5"/>
    </reaction>
</comment>
<dbReference type="STRING" id="134605.HMPREF3206_00332"/>
<comment type="similarity">
    <text evidence="3 4">In the C-terminal section; belongs to the PPC synthetase family.</text>
</comment>
<name>A0A133NJU3_9FUSO</name>